<reference evidence="1" key="1">
    <citation type="journal article" date="2014" name="Front. Microbiol.">
        <title>High frequency of phylogenetically diverse reductive dehalogenase-homologous genes in deep subseafloor sedimentary metagenomes.</title>
        <authorList>
            <person name="Kawai M."/>
            <person name="Futagami T."/>
            <person name="Toyoda A."/>
            <person name="Takaki Y."/>
            <person name="Nishi S."/>
            <person name="Hori S."/>
            <person name="Arai W."/>
            <person name="Tsubouchi T."/>
            <person name="Morono Y."/>
            <person name="Uchiyama I."/>
            <person name="Ito T."/>
            <person name="Fujiyama A."/>
            <person name="Inagaki F."/>
            <person name="Takami H."/>
        </authorList>
    </citation>
    <scope>NUCLEOTIDE SEQUENCE</scope>
    <source>
        <strain evidence="1">Expedition CK06-06</strain>
    </source>
</reference>
<accession>X1H2T5</accession>
<protein>
    <submittedName>
        <fullName evidence="1">Uncharacterized protein</fullName>
    </submittedName>
</protein>
<sequence length="86" mass="9979">MSEGEIYTFRLHRRLQTGNTWMNDIRGGSKVADVDVKEVGEFQVRDLRPFLDKSSFKTLAAWWNAIQILSGSRVVTMNTRGWLYKV</sequence>
<organism evidence="1">
    <name type="scientific">marine sediment metagenome</name>
    <dbReference type="NCBI Taxonomy" id="412755"/>
    <lineage>
        <taxon>unclassified sequences</taxon>
        <taxon>metagenomes</taxon>
        <taxon>ecological metagenomes</taxon>
    </lineage>
</organism>
<dbReference type="EMBL" id="BARU01008311">
    <property type="protein sequence ID" value="GAH39578.1"/>
    <property type="molecule type" value="Genomic_DNA"/>
</dbReference>
<evidence type="ECO:0000313" key="1">
    <source>
        <dbReference type="EMBL" id="GAH39578.1"/>
    </source>
</evidence>
<gene>
    <name evidence="1" type="ORF">S03H2_16282</name>
</gene>
<comment type="caution">
    <text evidence="1">The sequence shown here is derived from an EMBL/GenBank/DDBJ whole genome shotgun (WGS) entry which is preliminary data.</text>
</comment>
<feature type="non-terminal residue" evidence="1">
    <location>
        <position position="86"/>
    </location>
</feature>
<name>X1H2T5_9ZZZZ</name>
<dbReference type="AlphaFoldDB" id="X1H2T5"/>
<proteinExistence type="predicted"/>